<sequence length="62" mass="6757">MSGCWKRLHSEFRESSIDGSDWGKIAIKTMSWVLLGCLGKLLIAGVETGSFTVGRPDAEKSI</sequence>
<dbReference type="Proteomes" id="UP000050783">
    <property type="component" value="Unassembled WGS sequence"/>
</dbReference>
<gene>
    <name evidence="1" type="ORF">RUA4292_00605</name>
</gene>
<organism evidence="1 2">
    <name type="scientific">Ruegeria atlantica</name>
    <dbReference type="NCBI Taxonomy" id="81569"/>
    <lineage>
        <taxon>Bacteria</taxon>
        <taxon>Pseudomonadati</taxon>
        <taxon>Pseudomonadota</taxon>
        <taxon>Alphaproteobacteria</taxon>
        <taxon>Rhodobacterales</taxon>
        <taxon>Roseobacteraceae</taxon>
        <taxon>Ruegeria</taxon>
    </lineage>
</organism>
<evidence type="ECO:0000313" key="1">
    <source>
        <dbReference type="EMBL" id="CUH46439.1"/>
    </source>
</evidence>
<dbReference type="EMBL" id="CYPU01000011">
    <property type="protein sequence ID" value="CUH46439.1"/>
    <property type="molecule type" value="Genomic_DNA"/>
</dbReference>
<evidence type="ECO:0000313" key="2">
    <source>
        <dbReference type="Proteomes" id="UP000050783"/>
    </source>
</evidence>
<protein>
    <submittedName>
        <fullName evidence="1">Uncharacterized protein</fullName>
    </submittedName>
</protein>
<dbReference type="AlphaFoldDB" id="A0A0P1ESK6"/>
<reference evidence="1 2" key="1">
    <citation type="submission" date="2015-09" db="EMBL/GenBank/DDBJ databases">
        <authorList>
            <consortium name="Swine Surveillance"/>
        </authorList>
    </citation>
    <scope>NUCLEOTIDE SEQUENCE [LARGE SCALE GENOMIC DNA]</scope>
    <source>
        <strain evidence="1 2">CECT 4292</strain>
    </source>
</reference>
<name>A0A0P1ESK6_9RHOB</name>
<accession>A0A0P1ESK6</accession>
<proteinExistence type="predicted"/>